<dbReference type="Pfam" id="PF13387">
    <property type="entry name" value="Lnb_N"/>
    <property type="match status" value="1"/>
</dbReference>
<feature type="transmembrane region" description="Helical" evidence="1">
    <location>
        <begin position="79"/>
        <end position="95"/>
    </location>
</feature>
<protein>
    <recommendedName>
        <fullName evidence="2">Lnb N-terminal periplasmic domain-containing protein</fullName>
    </recommendedName>
</protein>
<evidence type="ECO:0000313" key="3">
    <source>
        <dbReference type="EMBL" id="EPF80354.1"/>
    </source>
</evidence>
<evidence type="ECO:0000259" key="2">
    <source>
        <dbReference type="Pfam" id="PF13387"/>
    </source>
</evidence>
<keyword evidence="1" id="KW-0472">Membrane</keyword>
<dbReference type="STRING" id="632955.GCA_000829675_00104"/>
<feature type="domain" description="Lnb N-terminal periplasmic" evidence="2">
    <location>
        <begin position="136"/>
        <end position="293"/>
    </location>
</feature>
<dbReference type="OrthoDB" id="274718at2"/>
<dbReference type="HOGENOM" id="CLU_050045_1_0_6"/>
<dbReference type="Proteomes" id="UP000014568">
    <property type="component" value="Unassembled WGS sequence"/>
</dbReference>
<accession>S3P1R1</accession>
<proteinExistence type="predicted"/>
<gene>
    <name evidence="3" type="ORF">F945_00492</name>
</gene>
<organism evidence="3 4">
    <name type="scientific">Acinetobacter rudis CIP 110305</name>
    <dbReference type="NCBI Taxonomy" id="421052"/>
    <lineage>
        <taxon>Bacteria</taxon>
        <taxon>Pseudomonadati</taxon>
        <taxon>Pseudomonadota</taxon>
        <taxon>Gammaproteobacteria</taxon>
        <taxon>Moraxellales</taxon>
        <taxon>Moraxellaceae</taxon>
        <taxon>Acinetobacter</taxon>
    </lineage>
</organism>
<reference evidence="3 4" key="1">
    <citation type="submission" date="2013-06" db="EMBL/GenBank/DDBJ databases">
        <title>The Genome Sequence of Acinetobacter rudis CIP 110305.</title>
        <authorList>
            <consortium name="The Broad Institute Genome Sequencing Platform"/>
            <consortium name="The Broad Institute Genome Sequencing Center for Infectious Disease"/>
            <person name="Cerqueira G."/>
            <person name="Feldgarden M."/>
            <person name="Courvalin P."/>
            <person name="Perichon B."/>
            <person name="Grillot-Courvalin C."/>
            <person name="Clermont D."/>
            <person name="Rocha E."/>
            <person name="Yoon E.-J."/>
            <person name="Nemec A."/>
            <person name="Young S.K."/>
            <person name="Zeng Q."/>
            <person name="Gargeya S."/>
            <person name="Fitzgerald M."/>
            <person name="Abouelleil A."/>
            <person name="Alvarado L."/>
            <person name="Berlin A.M."/>
            <person name="Chapman S.B."/>
            <person name="Dewar J."/>
            <person name="Goldberg J."/>
            <person name="Griggs A."/>
            <person name="Gujja S."/>
            <person name="Hansen M."/>
            <person name="Howarth C."/>
            <person name="Imamovic A."/>
            <person name="Larimer J."/>
            <person name="McCowan C."/>
            <person name="Murphy C."/>
            <person name="Pearson M."/>
            <person name="Priest M."/>
            <person name="Roberts A."/>
            <person name="Saif S."/>
            <person name="Shea T."/>
            <person name="Sykes S."/>
            <person name="Wortman J."/>
            <person name="Nusbaum C."/>
            <person name="Birren B."/>
        </authorList>
    </citation>
    <scope>NUCLEOTIDE SEQUENCE [LARGE SCALE GENOMIC DNA]</scope>
    <source>
        <strain evidence="3 4">CIP 110305</strain>
    </source>
</reference>
<feature type="transmembrane region" description="Helical" evidence="1">
    <location>
        <begin position="46"/>
        <end position="67"/>
    </location>
</feature>
<dbReference type="AlphaFoldDB" id="S3P1R1"/>
<evidence type="ECO:0000313" key="4">
    <source>
        <dbReference type="Proteomes" id="UP000014568"/>
    </source>
</evidence>
<dbReference type="PATRIC" id="fig|421052.3.peg.487"/>
<evidence type="ECO:0000256" key="1">
    <source>
        <dbReference type="SAM" id="Phobius"/>
    </source>
</evidence>
<dbReference type="EMBL" id="ATGI01000004">
    <property type="protein sequence ID" value="EPF80354.1"/>
    <property type="molecule type" value="Genomic_DNA"/>
</dbReference>
<dbReference type="InterPro" id="IPR025178">
    <property type="entry name" value="Lnb_N"/>
</dbReference>
<keyword evidence="4" id="KW-1185">Reference proteome</keyword>
<dbReference type="RefSeq" id="WP_016654927.1">
    <property type="nucleotide sequence ID" value="NZ_KE340348.1"/>
</dbReference>
<dbReference type="eggNOG" id="ENOG502Z7V0">
    <property type="taxonomic scope" value="Bacteria"/>
</dbReference>
<feature type="transmembrane region" description="Helical" evidence="1">
    <location>
        <begin position="12"/>
        <end position="40"/>
    </location>
</feature>
<keyword evidence="1" id="KW-0812">Transmembrane</keyword>
<name>S3P1R1_9GAMM</name>
<sequence>MHNIGFRQFIQALVMFLVHAGFALGVLLSSIWLCLALWIQLPGGKWTSIILISLWALFALSILGIYVSQHVFSRQKDRVIYLLVFALSLLWYFNIPAKQDRDWDPEVSRIFNYQKQGSLVTINNVRNFAWKSDGRYDERWESRKYDLDQLTGVNVITSYWMGPQIAHTLVSFDFANQRPLVFSIEIRKERQESFSAIGGFFRQFELSLIAADEEDIVYTRSNIRHEQVYFFPVKMPKAAMQALFIEYLKKSDELAATPKWYNTVTSNCTTIIFDMAQAIEESLLPKDYRLLVSGYLPNYLYDIGVLDQRWDMAQWYQHAHINPRTADLNLQQDQTGLQYSKRIRQGLLQPQALENSAIKP</sequence>
<keyword evidence="1" id="KW-1133">Transmembrane helix</keyword>
<comment type="caution">
    <text evidence="3">The sequence shown here is derived from an EMBL/GenBank/DDBJ whole genome shotgun (WGS) entry which is preliminary data.</text>
</comment>